<dbReference type="InParanoid" id="A0A1H8ZPA9"/>
<dbReference type="AlphaFoldDB" id="A0A1H8ZPA9"/>
<dbReference type="Pfam" id="PF01612">
    <property type="entry name" value="DNA_pol_A_exo1"/>
    <property type="match status" value="1"/>
</dbReference>
<dbReference type="PROSITE" id="PS50967">
    <property type="entry name" value="HRDC"/>
    <property type="match status" value="1"/>
</dbReference>
<dbReference type="InterPro" id="IPR051086">
    <property type="entry name" value="RNase_D-like"/>
</dbReference>
<accession>A0A1H8ZPA9</accession>
<dbReference type="Gene3D" id="1.10.150.80">
    <property type="entry name" value="HRDC domain"/>
    <property type="match status" value="1"/>
</dbReference>
<dbReference type="PANTHER" id="PTHR47649">
    <property type="entry name" value="RIBONUCLEASE D"/>
    <property type="match status" value="1"/>
</dbReference>
<gene>
    <name evidence="2" type="ORF">SAMN05444359_101395</name>
</gene>
<dbReference type="SUPFAM" id="SSF47819">
    <property type="entry name" value="HRDC-like"/>
    <property type="match status" value="2"/>
</dbReference>
<dbReference type="GO" id="GO:0003676">
    <property type="term" value="F:nucleic acid binding"/>
    <property type="evidence" value="ECO:0007669"/>
    <property type="project" value="InterPro"/>
</dbReference>
<dbReference type="GO" id="GO:0006139">
    <property type="term" value="P:nucleobase-containing compound metabolic process"/>
    <property type="evidence" value="ECO:0007669"/>
    <property type="project" value="InterPro"/>
</dbReference>
<dbReference type="InterPro" id="IPR010997">
    <property type="entry name" value="HRDC-like_sf"/>
</dbReference>
<organism evidence="2 3">
    <name type="scientific">Neolewinella agarilytica</name>
    <dbReference type="NCBI Taxonomy" id="478744"/>
    <lineage>
        <taxon>Bacteria</taxon>
        <taxon>Pseudomonadati</taxon>
        <taxon>Bacteroidota</taxon>
        <taxon>Saprospiria</taxon>
        <taxon>Saprospirales</taxon>
        <taxon>Lewinellaceae</taxon>
        <taxon>Neolewinella</taxon>
    </lineage>
</organism>
<sequence length="417" mass="48159">MYKLKRVLLLPAAFPLPCGPIYKDFMSDTIAAHTFINTPAGLESFAEECKDIKWMGFDTEFIGEKRYFTLLCLIQISCEHGYYLLDPIAVKDLTPFLEILEDPSVIKITHAGDNDYRLLYQQFGTVPKNIFDTQVAAGFIGHRYPTSFAKLVEAEVGDRLGKGYAVTDWTQRPMSDKQVKYALNDVIYLRKLYDTITAQLEKNGRLSWATEECNLMGEDEYYYRNPNHEFLNSNLARSSRTKERVFLIRLYEWRRATAEEKNYSKEMILQSKVIGQLVRGVRGGKEAMLESRRLPNRTIKRYGDMFMDMYNKPATEEELAVAKSVQRPSQDDEEDDMLVELLYLIMKYRANEANISHSLVMPRNAIRRMKQDAAVRQSILGSGWRGELLGEDFLNWVRNFDDLTMKIEGGKIALMAD</sequence>
<dbReference type="InterPro" id="IPR036397">
    <property type="entry name" value="RNaseH_sf"/>
</dbReference>
<feature type="domain" description="HRDC" evidence="1">
    <location>
        <begin position="240"/>
        <end position="320"/>
    </location>
</feature>
<dbReference type="PANTHER" id="PTHR47649:SF1">
    <property type="entry name" value="RIBONUCLEASE D"/>
    <property type="match status" value="1"/>
</dbReference>
<dbReference type="GO" id="GO:0000166">
    <property type="term" value="F:nucleotide binding"/>
    <property type="evidence" value="ECO:0007669"/>
    <property type="project" value="InterPro"/>
</dbReference>
<dbReference type="Proteomes" id="UP000199021">
    <property type="component" value="Unassembled WGS sequence"/>
</dbReference>
<dbReference type="CDD" id="cd06142">
    <property type="entry name" value="RNaseD_exo"/>
    <property type="match status" value="1"/>
</dbReference>
<evidence type="ECO:0000313" key="3">
    <source>
        <dbReference type="Proteomes" id="UP000199021"/>
    </source>
</evidence>
<reference evidence="3" key="1">
    <citation type="submission" date="2016-10" db="EMBL/GenBank/DDBJ databases">
        <authorList>
            <person name="Varghese N."/>
            <person name="Submissions S."/>
        </authorList>
    </citation>
    <scope>NUCLEOTIDE SEQUENCE [LARGE SCALE GENOMIC DNA]</scope>
    <source>
        <strain evidence="3">DSM 24740</strain>
    </source>
</reference>
<dbReference type="EMBL" id="FOFB01000001">
    <property type="protein sequence ID" value="SEP66184.1"/>
    <property type="molecule type" value="Genomic_DNA"/>
</dbReference>
<dbReference type="InterPro" id="IPR002562">
    <property type="entry name" value="3'-5'_exonuclease_dom"/>
</dbReference>
<dbReference type="Gene3D" id="3.30.420.10">
    <property type="entry name" value="Ribonuclease H-like superfamily/Ribonuclease H"/>
    <property type="match status" value="1"/>
</dbReference>
<proteinExistence type="predicted"/>
<dbReference type="SUPFAM" id="SSF53098">
    <property type="entry name" value="Ribonuclease H-like"/>
    <property type="match status" value="1"/>
</dbReference>
<evidence type="ECO:0000313" key="2">
    <source>
        <dbReference type="EMBL" id="SEP66184.1"/>
    </source>
</evidence>
<keyword evidence="3" id="KW-1185">Reference proteome</keyword>
<dbReference type="InterPro" id="IPR002121">
    <property type="entry name" value="HRDC_dom"/>
</dbReference>
<protein>
    <submittedName>
        <fullName evidence="2">Ribonuclease D</fullName>
    </submittedName>
</protein>
<evidence type="ECO:0000259" key="1">
    <source>
        <dbReference type="PROSITE" id="PS50967"/>
    </source>
</evidence>
<dbReference type="InterPro" id="IPR012337">
    <property type="entry name" value="RNaseH-like_sf"/>
</dbReference>
<dbReference type="GO" id="GO:0008408">
    <property type="term" value="F:3'-5' exonuclease activity"/>
    <property type="evidence" value="ECO:0007669"/>
    <property type="project" value="InterPro"/>
</dbReference>
<dbReference type="Pfam" id="PF00570">
    <property type="entry name" value="HRDC"/>
    <property type="match status" value="1"/>
</dbReference>
<dbReference type="STRING" id="478744.SAMN05444359_101395"/>
<dbReference type="SMART" id="SM00474">
    <property type="entry name" value="35EXOc"/>
    <property type="match status" value="1"/>
</dbReference>
<dbReference type="InterPro" id="IPR044876">
    <property type="entry name" value="HRDC_dom_sf"/>
</dbReference>
<name>A0A1H8ZPA9_9BACT</name>